<evidence type="ECO:0000313" key="2">
    <source>
        <dbReference type="Proteomes" id="UP001221898"/>
    </source>
</evidence>
<proteinExistence type="predicted"/>
<dbReference type="Proteomes" id="UP001221898">
    <property type="component" value="Unassembled WGS sequence"/>
</dbReference>
<accession>A0AAD7TA48</accession>
<comment type="caution">
    <text evidence="1">The sequence shown here is derived from an EMBL/GenBank/DDBJ whole genome shotgun (WGS) entry which is preliminary data.</text>
</comment>
<name>A0AAD7TA48_9TELE</name>
<organism evidence="1 2">
    <name type="scientific">Aldrovandia affinis</name>
    <dbReference type="NCBI Taxonomy" id="143900"/>
    <lineage>
        <taxon>Eukaryota</taxon>
        <taxon>Metazoa</taxon>
        <taxon>Chordata</taxon>
        <taxon>Craniata</taxon>
        <taxon>Vertebrata</taxon>
        <taxon>Euteleostomi</taxon>
        <taxon>Actinopterygii</taxon>
        <taxon>Neopterygii</taxon>
        <taxon>Teleostei</taxon>
        <taxon>Notacanthiformes</taxon>
        <taxon>Halosauridae</taxon>
        <taxon>Aldrovandia</taxon>
    </lineage>
</organism>
<protein>
    <submittedName>
        <fullName evidence="1">Uncharacterized protein</fullName>
    </submittedName>
</protein>
<reference evidence="1" key="1">
    <citation type="journal article" date="2023" name="Science">
        <title>Genome structures resolve the early diversification of teleost fishes.</title>
        <authorList>
            <person name="Parey E."/>
            <person name="Louis A."/>
            <person name="Montfort J."/>
            <person name="Bouchez O."/>
            <person name="Roques C."/>
            <person name="Iampietro C."/>
            <person name="Lluch J."/>
            <person name="Castinel A."/>
            <person name="Donnadieu C."/>
            <person name="Desvignes T."/>
            <person name="Floi Bucao C."/>
            <person name="Jouanno E."/>
            <person name="Wen M."/>
            <person name="Mejri S."/>
            <person name="Dirks R."/>
            <person name="Jansen H."/>
            <person name="Henkel C."/>
            <person name="Chen W.J."/>
            <person name="Zahm M."/>
            <person name="Cabau C."/>
            <person name="Klopp C."/>
            <person name="Thompson A.W."/>
            <person name="Robinson-Rechavi M."/>
            <person name="Braasch I."/>
            <person name="Lecointre G."/>
            <person name="Bobe J."/>
            <person name="Postlethwait J.H."/>
            <person name="Berthelot C."/>
            <person name="Roest Crollius H."/>
            <person name="Guiguen Y."/>
        </authorList>
    </citation>
    <scope>NUCLEOTIDE SEQUENCE</scope>
    <source>
        <strain evidence="1">NC1722</strain>
    </source>
</reference>
<sequence length="126" mass="13425">MVLLGRALPSPRLLERIPSLWLRMGGGGRALAAVQAGAGGRCREAAAEAGRLSRALLELCQPRGPPGTWTHPLRRLPRYLAGAAGSQRVTGRALPRPSIPSATRASWQTECIAGAKWLAEDREAIL</sequence>
<dbReference type="EMBL" id="JAINUG010000004">
    <property type="protein sequence ID" value="KAJ8417170.1"/>
    <property type="molecule type" value="Genomic_DNA"/>
</dbReference>
<dbReference type="AlphaFoldDB" id="A0AAD7TA48"/>
<evidence type="ECO:0000313" key="1">
    <source>
        <dbReference type="EMBL" id="KAJ8417170.1"/>
    </source>
</evidence>
<keyword evidence="2" id="KW-1185">Reference proteome</keyword>
<gene>
    <name evidence="1" type="ORF">AAFF_G00283970</name>
</gene>